<feature type="domain" description="HpcH/HpaI aldolase/citrate lyase" evidence="4">
    <location>
        <begin position="27"/>
        <end position="214"/>
    </location>
</feature>
<evidence type="ECO:0000259" key="4">
    <source>
        <dbReference type="Pfam" id="PF03328"/>
    </source>
</evidence>
<evidence type="ECO:0000256" key="2">
    <source>
        <dbReference type="ARBA" id="ARBA00022723"/>
    </source>
</evidence>
<dbReference type="GO" id="GO:0046872">
    <property type="term" value="F:metal ion binding"/>
    <property type="evidence" value="ECO:0007669"/>
    <property type="project" value="UniProtKB-KW"/>
</dbReference>
<evidence type="ECO:0000256" key="3">
    <source>
        <dbReference type="ARBA" id="ARBA00023239"/>
    </source>
</evidence>
<evidence type="ECO:0000313" key="6">
    <source>
        <dbReference type="Proteomes" id="UP001160390"/>
    </source>
</evidence>
<dbReference type="Gene3D" id="3.20.20.60">
    <property type="entry name" value="Phosphoenolpyruvate-binding domains"/>
    <property type="match status" value="1"/>
</dbReference>
<protein>
    <recommendedName>
        <fullName evidence="4">HpcH/HpaI aldolase/citrate lyase domain-containing protein</fullName>
    </recommendedName>
</protein>
<proteinExistence type="inferred from homology"/>
<evidence type="ECO:0000256" key="1">
    <source>
        <dbReference type="ARBA" id="ARBA00005568"/>
    </source>
</evidence>
<reference evidence="5" key="1">
    <citation type="submission" date="2023-01" db="EMBL/GenBank/DDBJ databases">
        <authorList>
            <person name="Piombo E."/>
        </authorList>
    </citation>
    <scope>NUCLEOTIDE SEQUENCE</scope>
</reference>
<sequence>MLASRNTLKTRTAAGQLCKALGIRLVTNPQVVQLATNAGFDSLFIDLEHSTFSLDDAGKLCGAGLALGITPFVRVPHQCGNGYIQKVLDAGAMGIIFPHIQNADEAKAAVAISKYPPQGCRSITGQLPTLSLKSFPQLDVIRETNEHASSVFVMIENEGAVERVEEIAAVEGVDVILIGSNDLAIELGAPADFRSDKFRQALTRVSKACKKNGKVMGLAGIYNTPDIHDWAIHTLGVRFMLCQQDSGLIAGAATQCLAAIEGVENTPLLNSTNGST</sequence>
<dbReference type="InterPro" id="IPR005000">
    <property type="entry name" value="Aldolase/citrate-lyase_domain"/>
</dbReference>
<keyword evidence="3" id="KW-0456">Lyase</keyword>
<dbReference type="SUPFAM" id="SSF51621">
    <property type="entry name" value="Phosphoenolpyruvate/pyruvate domain"/>
    <property type="match status" value="1"/>
</dbReference>
<keyword evidence="2" id="KW-0479">Metal-binding</keyword>
<gene>
    <name evidence="5" type="ORF">CCHLO57077_00009537</name>
</gene>
<dbReference type="GO" id="GO:0016832">
    <property type="term" value="F:aldehyde-lyase activity"/>
    <property type="evidence" value="ECO:0007669"/>
    <property type="project" value="TreeGrafter"/>
</dbReference>
<comment type="similarity">
    <text evidence="1">Belongs to the HpcH/HpaI aldolase family.</text>
</comment>
<organism evidence="5 6">
    <name type="scientific">Clonostachys chloroleuca</name>
    <dbReference type="NCBI Taxonomy" id="1926264"/>
    <lineage>
        <taxon>Eukaryota</taxon>
        <taxon>Fungi</taxon>
        <taxon>Dikarya</taxon>
        <taxon>Ascomycota</taxon>
        <taxon>Pezizomycotina</taxon>
        <taxon>Sordariomycetes</taxon>
        <taxon>Hypocreomycetidae</taxon>
        <taxon>Hypocreales</taxon>
        <taxon>Bionectriaceae</taxon>
        <taxon>Clonostachys</taxon>
    </lineage>
</organism>
<dbReference type="Proteomes" id="UP001160390">
    <property type="component" value="Unassembled WGS sequence"/>
</dbReference>
<dbReference type="GO" id="GO:0005737">
    <property type="term" value="C:cytoplasm"/>
    <property type="evidence" value="ECO:0007669"/>
    <property type="project" value="TreeGrafter"/>
</dbReference>
<dbReference type="EMBL" id="CABFNP030001316">
    <property type="protein sequence ID" value="CAI6099277.1"/>
    <property type="molecule type" value="Genomic_DNA"/>
</dbReference>
<name>A0AA35QC53_9HYPO</name>
<dbReference type="InterPro" id="IPR050251">
    <property type="entry name" value="HpcH-HpaI_aldolase"/>
</dbReference>
<keyword evidence="6" id="KW-1185">Reference proteome</keyword>
<dbReference type="InterPro" id="IPR040442">
    <property type="entry name" value="Pyrv_kinase-like_dom_sf"/>
</dbReference>
<dbReference type="Pfam" id="PF03328">
    <property type="entry name" value="HpcH_HpaI"/>
    <property type="match status" value="1"/>
</dbReference>
<dbReference type="InterPro" id="IPR015813">
    <property type="entry name" value="Pyrv/PenolPyrv_kinase-like_dom"/>
</dbReference>
<evidence type="ECO:0000313" key="5">
    <source>
        <dbReference type="EMBL" id="CAI6099277.1"/>
    </source>
</evidence>
<dbReference type="PANTHER" id="PTHR30502">
    <property type="entry name" value="2-KETO-3-DEOXY-L-RHAMNONATE ALDOLASE"/>
    <property type="match status" value="1"/>
</dbReference>
<dbReference type="AlphaFoldDB" id="A0AA35QC53"/>
<comment type="caution">
    <text evidence="5">The sequence shown here is derived from an EMBL/GenBank/DDBJ whole genome shotgun (WGS) entry which is preliminary data.</text>
</comment>
<accession>A0AA35QC53</accession>
<dbReference type="PANTHER" id="PTHR30502:SF0">
    <property type="entry name" value="PHOSPHOENOLPYRUVATE CARBOXYLASE FAMILY PROTEIN"/>
    <property type="match status" value="1"/>
</dbReference>